<evidence type="ECO:0000313" key="2">
    <source>
        <dbReference type="EMBL" id="CUG88241.1"/>
    </source>
</evidence>
<organism evidence="2 3">
    <name type="scientific">Bodo saltans</name>
    <name type="common">Flagellated protozoan</name>
    <dbReference type="NCBI Taxonomy" id="75058"/>
    <lineage>
        <taxon>Eukaryota</taxon>
        <taxon>Discoba</taxon>
        <taxon>Euglenozoa</taxon>
        <taxon>Kinetoplastea</taxon>
        <taxon>Metakinetoplastina</taxon>
        <taxon>Eubodonida</taxon>
        <taxon>Bodonidae</taxon>
        <taxon>Bodo</taxon>
    </lineage>
</organism>
<keyword evidence="3" id="KW-1185">Reference proteome</keyword>
<dbReference type="Proteomes" id="UP000051952">
    <property type="component" value="Unassembled WGS sequence"/>
</dbReference>
<evidence type="ECO:0000256" key="1">
    <source>
        <dbReference type="SAM" id="MobiDB-lite"/>
    </source>
</evidence>
<dbReference type="EMBL" id="CYKH01001627">
    <property type="protein sequence ID" value="CUG88241.1"/>
    <property type="molecule type" value="Genomic_DNA"/>
</dbReference>
<dbReference type="VEuPathDB" id="TriTrypDB:BSAL_14350"/>
<feature type="non-terminal residue" evidence="2">
    <location>
        <position position="1"/>
    </location>
</feature>
<protein>
    <submittedName>
        <fullName evidence="2">Uncharacterized protein</fullName>
    </submittedName>
</protein>
<sequence>NNEDFSTLVPRPPMSAARDSLRRNTDLTAAVETRWSLKTQLCSSLFLRKYRHILPEGDPQVVRVQWIHLHAMLKEEEVTPRHLMIALEWWKQCLTRTIETLSAMRPPKKARSKRQKVPSVPPFRGPTVAQLLSSLDKGVSEGVRAVLSHYSPHGGPHVVELDASVMRSPSNRLRDASFWKLFEASKSLPGVPGVVSQMLLEREWKFNPQLAFPFLGYIIAVAPHCSFVDATEVQKPVSPRRRGGTPRRPLPAIGVAPLRSPLVQ</sequence>
<reference evidence="3" key="1">
    <citation type="submission" date="2015-09" db="EMBL/GenBank/DDBJ databases">
        <authorList>
            <consortium name="Pathogen Informatics"/>
        </authorList>
    </citation>
    <scope>NUCLEOTIDE SEQUENCE [LARGE SCALE GENOMIC DNA]</scope>
    <source>
        <strain evidence="3">Lake Konstanz</strain>
    </source>
</reference>
<name>A0A0S4JE40_BODSA</name>
<gene>
    <name evidence="2" type="ORF">BSAL_14350</name>
</gene>
<accession>A0A0S4JE40</accession>
<evidence type="ECO:0000313" key="3">
    <source>
        <dbReference type="Proteomes" id="UP000051952"/>
    </source>
</evidence>
<proteinExistence type="predicted"/>
<feature type="region of interest" description="Disordered" evidence="1">
    <location>
        <begin position="1"/>
        <end position="21"/>
    </location>
</feature>
<dbReference type="AlphaFoldDB" id="A0A0S4JE40"/>